<name>A0AAD7GC81_MYCRO</name>
<sequence>MRDEEAFLQREEGRIRDEGSMALAHQVFLYRMRQGRFNDGHRYRLIALAKMPGFSGSISPGVAVNKERLSESALVTSDAPDVPVGFDAAALGDDNDVDDEEESDTLEATFTGLCGGGGEREVPILMAGVMPARCRPYGRDRNDAGRLVTDARTSRVMRVMRRDGARSRNAAADGRERGVMGGQAG</sequence>
<reference evidence="2" key="1">
    <citation type="submission" date="2023-03" db="EMBL/GenBank/DDBJ databases">
        <title>Massive genome expansion in bonnet fungi (Mycena s.s.) driven by repeated elements and novel gene families across ecological guilds.</title>
        <authorList>
            <consortium name="Lawrence Berkeley National Laboratory"/>
            <person name="Harder C.B."/>
            <person name="Miyauchi S."/>
            <person name="Viragh M."/>
            <person name="Kuo A."/>
            <person name="Thoen E."/>
            <person name="Andreopoulos B."/>
            <person name="Lu D."/>
            <person name="Skrede I."/>
            <person name="Drula E."/>
            <person name="Henrissat B."/>
            <person name="Morin E."/>
            <person name="Kohler A."/>
            <person name="Barry K."/>
            <person name="LaButti K."/>
            <person name="Morin E."/>
            <person name="Salamov A."/>
            <person name="Lipzen A."/>
            <person name="Mereny Z."/>
            <person name="Hegedus B."/>
            <person name="Baldrian P."/>
            <person name="Stursova M."/>
            <person name="Weitz H."/>
            <person name="Taylor A."/>
            <person name="Grigoriev I.V."/>
            <person name="Nagy L.G."/>
            <person name="Martin F."/>
            <person name="Kauserud H."/>
        </authorList>
    </citation>
    <scope>NUCLEOTIDE SEQUENCE</scope>
    <source>
        <strain evidence="2">CBHHK067</strain>
    </source>
</reference>
<dbReference type="Proteomes" id="UP001221757">
    <property type="component" value="Unassembled WGS sequence"/>
</dbReference>
<dbReference type="EMBL" id="JARKIE010000119">
    <property type="protein sequence ID" value="KAJ7681382.1"/>
    <property type="molecule type" value="Genomic_DNA"/>
</dbReference>
<keyword evidence="3" id="KW-1185">Reference proteome</keyword>
<feature type="region of interest" description="Disordered" evidence="1">
    <location>
        <begin position="163"/>
        <end position="185"/>
    </location>
</feature>
<evidence type="ECO:0000313" key="2">
    <source>
        <dbReference type="EMBL" id="KAJ7681382.1"/>
    </source>
</evidence>
<evidence type="ECO:0000313" key="3">
    <source>
        <dbReference type="Proteomes" id="UP001221757"/>
    </source>
</evidence>
<dbReference type="AlphaFoldDB" id="A0AAD7GC81"/>
<organism evidence="2 3">
    <name type="scientific">Mycena rosella</name>
    <name type="common">Pink bonnet</name>
    <name type="synonym">Agaricus rosellus</name>
    <dbReference type="NCBI Taxonomy" id="1033263"/>
    <lineage>
        <taxon>Eukaryota</taxon>
        <taxon>Fungi</taxon>
        <taxon>Dikarya</taxon>
        <taxon>Basidiomycota</taxon>
        <taxon>Agaricomycotina</taxon>
        <taxon>Agaricomycetes</taxon>
        <taxon>Agaricomycetidae</taxon>
        <taxon>Agaricales</taxon>
        <taxon>Marasmiineae</taxon>
        <taxon>Mycenaceae</taxon>
        <taxon>Mycena</taxon>
    </lineage>
</organism>
<proteinExistence type="predicted"/>
<comment type="caution">
    <text evidence="2">The sequence shown here is derived from an EMBL/GenBank/DDBJ whole genome shotgun (WGS) entry which is preliminary data.</text>
</comment>
<evidence type="ECO:0000256" key="1">
    <source>
        <dbReference type="SAM" id="MobiDB-lite"/>
    </source>
</evidence>
<accession>A0AAD7GC81</accession>
<gene>
    <name evidence="2" type="ORF">B0H17DRAFT_1138538</name>
</gene>
<protein>
    <submittedName>
        <fullName evidence="2">Uncharacterized protein</fullName>
    </submittedName>
</protein>